<evidence type="ECO:0000313" key="2">
    <source>
        <dbReference type="Proteomes" id="UP000827976"/>
    </source>
</evidence>
<keyword evidence="1" id="KW-0808">Transferase</keyword>
<dbReference type="EMBL" id="CM037017">
    <property type="protein sequence ID" value="KAH7677090.1"/>
    <property type="molecule type" value="Genomic_DNA"/>
</dbReference>
<proteinExistence type="predicted"/>
<protein>
    <submittedName>
        <fullName evidence="1">Mitogen-activated protein kinase kinase kinase protein</fullName>
        <ecNumber evidence="1">2.7.11.25</ecNumber>
    </submittedName>
</protein>
<dbReference type="EC" id="2.7.11.25" evidence="1"/>
<accession>A0ACB7VRT2</accession>
<evidence type="ECO:0000313" key="1">
    <source>
        <dbReference type="EMBL" id="KAH7677090.1"/>
    </source>
</evidence>
<gene>
    <name evidence="1" type="ORF">IHE45_07G059100</name>
</gene>
<reference evidence="2" key="1">
    <citation type="journal article" date="2022" name="Nat. Commun.">
        <title>Chromosome evolution and the genetic basis of agronomically important traits in greater yam.</title>
        <authorList>
            <person name="Bredeson J.V."/>
            <person name="Lyons J.B."/>
            <person name="Oniyinde I.O."/>
            <person name="Okereke N.R."/>
            <person name="Kolade O."/>
            <person name="Nnabue I."/>
            <person name="Nwadili C.O."/>
            <person name="Hribova E."/>
            <person name="Parker M."/>
            <person name="Nwogha J."/>
            <person name="Shu S."/>
            <person name="Carlson J."/>
            <person name="Kariba R."/>
            <person name="Muthemba S."/>
            <person name="Knop K."/>
            <person name="Barton G.J."/>
            <person name="Sherwood A.V."/>
            <person name="Lopez-Montes A."/>
            <person name="Asiedu R."/>
            <person name="Jamnadass R."/>
            <person name="Muchugi A."/>
            <person name="Goodstein D."/>
            <person name="Egesi C.N."/>
            <person name="Featherston J."/>
            <person name="Asfaw A."/>
            <person name="Simpson G.G."/>
            <person name="Dolezel J."/>
            <person name="Hendre P.S."/>
            <person name="Van Deynze A."/>
            <person name="Kumar P.L."/>
            <person name="Obidiegwu J.E."/>
            <person name="Bhattacharjee R."/>
            <person name="Rokhsar D.S."/>
        </authorList>
    </citation>
    <scope>NUCLEOTIDE SEQUENCE [LARGE SCALE GENOMIC DNA]</scope>
    <source>
        <strain evidence="2">cv. TDa95/00328</strain>
    </source>
</reference>
<name>A0ACB7VRT2_DIOAL</name>
<dbReference type="Proteomes" id="UP000827976">
    <property type="component" value="Chromosome 7"/>
</dbReference>
<keyword evidence="1" id="KW-0418">Kinase</keyword>
<comment type="caution">
    <text evidence="1">The sequence shown here is derived from an EMBL/GenBank/DDBJ whole genome shotgun (WGS) entry which is preliminary data.</text>
</comment>
<organism evidence="1 2">
    <name type="scientific">Dioscorea alata</name>
    <name type="common">Purple yam</name>
    <dbReference type="NCBI Taxonomy" id="55571"/>
    <lineage>
        <taxon>Eukaryota</taxon>
        <taxon>Viridiplantae</taxon>
        <taxon>Streptophyta</taxon>
        <taxon>Embryophyta</taxon>
        <taxon>Tracheophyta</taxon>
        <taxon>Spermatophyta</taxon>
        <taxon>Magnoliopsida</taxon>
        <taxon>Liliopsida</taxon>
        <taxon>Dioscoreales</taxon>
        <taxon>Dioscoreaceae</taxon>
        <taxon>Dioscorea</taxon>
    </lineage>
</organism>
<keyword evidence="2" id="KW-1185">Reference proteome</keyword>
<sequence>MLFMLECKMDSIINIVELNPFFSCRDIKCANILVSSNGSVKVADFGLAKEVSGERTNHYFKKALKVYDCFVHLILVIANKGCQSTSTKKEKSYRPS</sequence>